<dbReference type="EMBL" id="JARPUR010000001">
    <property type="protein sequence ID" value="KAK4885007.1"/>
    <property type="molecule type" value="Genomic_DNA"/>
</dbReference>
<evidence type="ECO:0000313" key="2">
    <source>
        <dbReference type="Proteomes" id="UP001353858"/>
    </source>
</evidence>
<keyword evidence="2" id="KW-1185">Reference proteome</keyword>
<organism evidence="1 2">
    <name type="scientific">Aquatica leii</name>
    <dbReference type="NCBI Taxonomy" id="1421715"/>
    <lineage>
        <taxon>Eukaryota</taxon>
        <taxon>Metazoa</taxon>
        <taxon>Ecdysozoa</taxon>
        <taxon>Arthropoda</taxon>
        <taxon>Hexapoda</taxon>
        <taxon>Insecta</taxon>
        <taxon>Pterygota</taxon>
        <taxon>Neoptera</taxon>
        <taxon>Endopterygota</taxon>
        <taxon>Coleoptera</taxon>
        <taxon>Polyphaga</taxon>
        <taxon>Elateriformia</taxon>
        <taxon>Elateroidea</taxon>
        <taxon>Lampyridae</taxon>
        <taxon>Luciolinae</taxon>
        <taxon>Aquatica</taxon>
    </lineage>
</organism>
<evidence type="ECO:0000313" key="1">
    <source>
        <dbReference type="EMBL" id="KAK4885007.1"/>
    </source>
</evidence>
<dbReference type="Proteomes" id="UP001353858">
    <property type="component" value="Unassembled WGS sequence"/>
</dbReference>
<dbReference type="AlphaFoldDB" id="A0AAN7Q7R9"/>
<sequence length="88" mass="9947">MQNWKTSKAVRCSSLKVFGGNSASATTRIILGALISQDLSLKYNWFERNGKEVFSKLINVCKLILMVVRKNPICMDCTKKEVESHIKP</sequence>
<gene>
    <name evidence="1" type="ORF">RN001_001278</name>
</gene>
<comment type="caution">
    <text evidence="1">The sequence shown here is derived from an EMBL/GenBank/DDBJ whole genome shotgun (WGS) entry which is preliminary data.</text>
</comment>
<name>A0AAN7Q7R9_9COLE</name>
<accession>A0AAN7Q7R9</accession>
<protein>
    <submittedName>
        <fullName evidence="1">Uncharacterized protein</fullName>
    </submittedName>
</protein>
<reference evidence="2" key="1">
    <citation type="submission" date="2023-01" db="EMBL/GenBank/DDBJ databases">
        <title>Key to firefly adult light organ development and bioluminescence: homeobox transcription factors regulate luciferase expression and transportation to peroxisome.</title>
        <authorList>
            <person name="Fu X."/>
        </authorList>
    </citation>
    <scope>NUCLEOTIDE SEQUENCE [LARGE SCALE GENOMIC DNA]</scope>
</reference>
<proteinExistence type="predicted"/>